<gene>
    <name evidence="1" type="ORF">EIM92_20200</name>
</gene>
<protein>
    <recommendedName>
        <fullName evidence="3">Spore coat protein</fullName>
    </recommendedName>
</protein>
<evidence type="ECO:0008006" key="3">
    <source>
        <dbReference type="Google" id="ProtNLM"/>
    </source>
</evidence>
<dbReference type="RefSeq" id="WP_125084370.1">
    <property type="nucleotide sequence ID" value="NZ_CP034248.1"/>
</dbReference>
<reference evidence="1 2" key="1">
    <citation type="submission" date="2018-11" db="EMBL/GenBank/DDBJ databases">
        <title>Genome sequencing of Paenibacillus lentus DSM25539(T).</title>
        <authorList>
            <person name="Kook J.-K."/>
            <person name="Park S.-N."/>
            <person name="Lim Y.K."/>
        </authorList>
    </citation>
    <scope>NUCLEOTIDE SEQUENCE [LARGE SCALE GENOMIC DNA]</scope>
    <source>
        <strain evidence="1 2">DSM 25539</strain>
    </source>
</reference>
<dbReference type="KEGG" id="plen:EIM92_20200"/>
<dbReference type="Proteomes" id="UP000273145">
    <property type="component" value="Chromosome"/>
</dbReference>
<accession>A0A3Q8SDK1</accession>
<evidence type="ECO:0000313" key="2">
    <source>
        <dbReference type="Proteomes" id="UP000273145"/>
    </source>
</evidence>
<evidence type="ECO:0000313" key="1">
    <source>
        <dbReference type="EMBL" id="AZK48209.1"/>
    </source>
</evidence>
<dbReference type="EMBL" id="CP034248">
    <property type="protein sequence ID" value="AZK48209.1"/>
    <property type="molecule type" value="Genomic_DNA"/>
</dbReference>
<organism evidence="1 2">
    <name type="scientific">Paenibacillus lentus</name>
    <dbReference type="NCBI Taxonomy" id="1338368"/>
    <lineage>
        <taxon>Bacteria</taxon>
        <taxon>Bacillati</taxon>
        <taxon>Bacillota</taxon>
        <taxon>Bacilli</taxon>
        <taxon>Bacillales</taxon>
        <taxon>Paenibacillaceae</taxon>
        <taxon>Paenibacillus</taxon>
    </lineage>
</organism>
<keyword evidence="2" id="KW-1185">Reference proteome</keyword>
<name>A0A3Q8SDK1_9BACL</name>
<dbReference type="OrthoDB" id="2382349at2"/>
<proteinExistence type="predicted"/>
<dbReference type="AlphaFoldDB" id="A0A3Q8SDK1"/>
<sequence>MNASQMQPLSVKELEYISDSISNEEILLKLTAAASAVSKNPAIQNAITSQIRTHEQHINQLIQAISQHQPLAPTQAH</sequence>